<dbReference type="InterPro" id="IPR040976">
    <property type="entry name" value="Pkinase_fungal"/>
</dbReference>
<evidence type="ECO:0000259" key="2">
    <source>
        <dbReference type="PROSITE" id="PS50011"/>
    </source>
</evidence>
<protein>
    <recommendedName>
        <fullName evidence="2">Protein kinase domain-containing protein</fullName>
    </recommendedName>
</protein>
<dbReference type="EMBL" id="JADNYJ010000310">
    <property type="protein sequence ID" value="KAF8871381.1"/>
    <property type="molecule type" value="Genomic_DNA"/>
</dbReference>
<gene>
    <name evidence="3" type="ORF">CPB84DRAFT_1800893</name>
</gene>
<dbReference type="InterPro" id="IPR008266">
    <property type="entry name" value="Tyr_kinase_AS"/>
</dbReference>
<dbReference type="Proteomes" id="UP000724874">
    <property type="component" value="Unassembled WGS sequence"/>
</dbReference>
<evidence type="ECO:0000256" key="1">
    <source>
        <dbReference type="SAM" id="MobiDB-lite"/>
    </source>
</evidence>
<organism evidence="3 4">
    <name type="scientific">Gymnopilus junonius</name>
    <name type="common">Spectacular rustgill mushroom</name>
    <name type="synonym">Gymnopilus spectabilis subsp. junonius</name>
    <dbReference type="NCBI Taxonomy" id="109634"/>
    <lineage>
        <taxon>Eukaryota</taxon>
        <taxon>Fungi</taxon>
        <taxon>Dikarya</taxon>
        <taxon>Basidiomycota</taxon>
        <taxon>Agaricomycotina</taxon>
        <taxon>Agaricomycetes</taxon>
        <taxon>Agaricomycetidae</taxon>
        <taxon>Agaricales</taxon>
        <taxon>Agaricineae</taxon>
        <taxon>Hymenogastraceae</taxon>
        <taxon>Gymnopilus</taxon>
    </lineage>
</organism>
<proteinExistence type="predicted"/>
<feature type="region of interest" description="Disordered" evidence="1">
    <location>
        <begin position="503"/>
        <end position="523"/>
    </location>
</feature>
<dbReference type="SUPFAM" id="SSF56112">
    <property type="entry name" value="Protein kinase-like (PK-like)"/>
    <property type="match status" value="1"/>
</dbReference>
<dbReference type="GO" id="GO:0004672">
    <property type="term" value="F:protein kinase activity"/>
    <property type="evidence" value="ECO:0007669"/>
    <property type="project" value="InterPro"/>
</dbReference>
<feature type="compositionally biased region" description="Basic and acidic residues" evidence="1">
    <location>
        <begin position="601"/>
        <end position="611"/>
    </location>
</feature>
<dbReference type="PROSITE" id="PS50011">
    <property type="entry name" value="PROTEIN_KINASE_DOM"/>
    <property type="match status" value="1"/>
</dbReference>
<dbReference type="OrthoDB" id="5592585at2759"/>
<accession>A0A9P5TFJ8</accession>
<keyword evidence="4" id="KW-1185">Reference proteome</keyword>
<dbReference type="Gene3D" id="1.10.510.10">
    <property type="entry name" value="Transferase(Phosphotransferase) domain 1"/>
    <property type="match status" value="1"/>
</dbReference>
<reference evidence="3" key="1">
    <citation type="submission" date="2020-11" db="EMBL/GenBank/DDBJ databases">
        <authorList>
            <consortium name="DOE Joint Genome Institute"/>
            <person name="Ahrendt S."/>
            <person name="Riley R."/>
            <person name="Andreopoulos W."/>
            <person name="LaButti K."/>
            <person name="Pangilinan J."/>
            <person name="Ruiz-duenas F.J."/>
            <person name="Barrasa J.M."/>
            <person name="Sanchez-Garcia M."/>
            <person name="Camarero S."/>
            <person name="Miyauchi S."/>
            <person name="Serrano A."/>
            <person name="Linde D."/>
            <person name="Babiker R."/>
            <person name="Drula E."/>
            <person name="Ayuso-Fernandez I."/>
            <person name="Pacheco R."/>
            <person name="Padilla G."/>
            <person name="Ferreira P."/>
            <person name="Barriuso J."/>
            <person name="Kellner H."/>
            <person name="Castanera R."/>
            <person name="Alfaro M."/>
            <person name="Ramirez L."/>
            <person name="Pisabarro A.G."/>
            <person name="Kuo A."/>
            <person name="Tritt A."/>
            <person name="Lipzen A."/>
            <person name="He G."/>
            <person name="Yan M."/>
            <person name="Ng V."/>
            <person name="Cullen D."/>
            <person name="Martin F."/>
            <person name="Rosso M.-N."/>
            <person name="Henrissat B."/>
            <person name="Hibbett D."/>
            <person name="Martinez A.T."/>
            <person name="Grigoriev I.V."/>
        </authorList>
    </citation>
    <scope>NUCLEOTIDE SEQUENCE</scope>
    <source>
        <strain evidence="3">AH 44721</strain>
    </source>
</reference>
<feature type="compositionally biased region" description="Polar residues" evidence="1">
    <location>
        <begin position="572"/>
        <end position="583"/>
    </location>
</feature>
<sequence length="611" mass="69277">MYDPFIELVASKKLIPGYKLVKSSKNADPGCEDGMKIKPDISMYKDSVDTANNPTQFDKIETILELKPKKRPSDPFNDPISTLSETERNLFRFEADSFERKECRGQLGSYARTWFSHPYARFIRFDRSGGIVSSRFNFREEGNLLADFFWRFSHLNDIQRGIDDTVSRASEEEAILAKSKLSEWAPKKERDVFKLKVPTGNSSRYFLVWGALADPQSVIGRATRGYPAWDLDGQKVVFLKDSWRSTETGMEKETATLRALNAKGVRNVPKFLCGDDLEGNFQSTITKHYAQPLWNIGAKGDYFIKRAHNRFAEDFIGVQLKNYKSSKQFIQAVHDALIAHQDAYEKCKILHRDISGKNILLTQDGGGILNDWDLAKTVEAIGDGARQQFRSGTWQFMAADLLQHPTKRHTVEDDLELDTLPSIMQSIFEQYIHIPGREPVGGSHKRLMLLTREPIDTLGDGFTVYNNEPVTYLISAFLDLFYIWYSQLAREAFKAHSKTTELKRKKEVVPQAPDTASAMNEAPCNHTNIDDIFREALESDGWPEDDVSLDYMDPALRKQYEVGYAPEAEGSTEPSNASESSPGPSHASRKAENVGSPYVRSSDRIRQSSKQ</sequence>
<dbReference type="Pfam" id="PF17667">
    <property type="entry name" value="Pkinase_fungal"/>
    <property type="match status" value="1"/>
</dbReference>
<feature type="region of interest" description="Disordered" evidence="1">
    <location>
        <begin position="562"/>
        <end position="611"/>
    </location>
</feature>
<dbReference type="PROSITE" id="PS00109">
    <property type="entry name" value="PROTEIN_KINASE_TYR"/>
    <property type="match status" value="1"/>
</dbReference>
<feature type="domain" description="Protein kinase" evidence="2">
    <location>
        <begin position="152"/>
        <end position="611"/>
    </location>
</feature>
<dbReference type="InterPro" id="IPR011009">
    <property type="entry name" value="Kinase-like_dom_sf"/>
</dbReference>
<comment type="caution">
    <text evidence="3">The sequence shown here is derived from an EMBL/GenBank/DDBJ whole genome shotgun (WGS) entry which is preliminary data.</text>
</comment>
<evidence type="ECO:0000313" key="4">
    <source>
        <dbReference type="Proteomes" id="UP000724874"/>
    </source>
</evidence>
<dbReference type="PANTHER" id="PTHR38248:SF2">
    <property type="entry name" value="FUNK1 11"/>
    <property type="match status" value="1"/>
</dbReference>
<dbReference type="PANTHER" id="PTHR38248">
    <property type="entry name" value="FUNK1 6"/>
    <property type="match status" value="1"/>
</dbReference>
<dbReference type="InterPro" id="IPR000719">
    <property type="entry name" value="Prot_kinase_dom"/>
</dbReference>
<name>A0A9P5TFJ8_GYMJU</name>
<dbReference type="GO" id="GO:0005524">
    <property type="term" value="F:ATP binding"/>
    <property type="evidence" value="ECO:0007669"/>
    <property type="project" value="InterPro"/>
</dbReference>
<evidence type="ECO:0000313" key="3">
    <source>
        <dbReference type="EMBL" id="KAF8871381.1"/>
    </source>
</evidence>
<dbReference type="AlphaFoldDB" id="A0A9P5TFJ8"/>